<feature type="transmembrane region" description="Helical" evidence="12">
    <location>
        <begin position="141"/>
        <end position="160"/>
    </location>
</feature>
<evidence type="ECO:0000256" key="3">
    <source>
        <dbReference type="ARBA" id="ARBA00022692"/>
    </source>
</evidence>
<name>A0A511K9V3_RHOTO</name>
<dbReference type="GO" id="GO:0005886">
    <property type="term" value="C:plasma membrane"/>
    <property type="evidence" value="ECO:0007669"/>
    <property type="project" value="TreeGrafter"/>
</dbReference>
<evidence type="ECO:0000256" key="6">
    <source>
        <dbReference type="ARBA" id="ARBA00022990"/>
    </source>
</evidence>
<dbReference type="PANTHER" id="PTHR23502">
    <property type="entry name" value="MAJOR FACILITATOR SUPERFAMILY"/>
    <property type="match status" value="1"/>
</dbReference>
<feature type="transmembrane region" description="Helical" evidence="12">
    <location>
        <begin position="231"/>
        <end position="250"/>
    </location>
</feature>
<feature type="transmembrane region" description="Helical" evidence="12">
    <location>
        <begin position="428"/>
        <end position="449"/>
    </location>
</feature>
<feature type="transmembrane region" description="Helical" evidence="12">
    <location>
        <begin position="353"/>
        <end position="377"/>
    </location>
</feature>
<evidence type="ECO:0000256" key="4">
    <source>
        <dbReference type="ARBA" id="ARBA00022980"/>
    </source>
</evidence>
<comment type="subcellular location">
    <subcellularLocation>
        <location evidence="2 9">Cytoplasm</location>
    </subcellularLocation>
    <subcellularLocation>
        <location evidence="1">Membrane</location>
        <topology evidence="1">Multi-pass membrane protein</topology>
    </subcellularLocation>
</comment>
<accession>A0A511K9V3</accession>
<feature type="transmembrane region" description="Helical" evidence="12">
    <location>
        <begin position="397"/>
        <end position="416"/>
    </location>
</feature>
<keyword evidence="9" id="KW-0963">Cytoplasm</keyword>
<comment type="similarity">
    <text evidence="9 10">Belongs to the eukaryotic ribosomal protein eS1 family.</text>
</comment>
<feature type="compositionally biased region" description="Polar residues" evidence="11">
    <location>
        <begin position="1"/>
        <end position="10"/>
    </location>
</feature>
<feature type="transmembrane region" description="Helical" evidence="12">
    <location>
        <begin position="587"/>
        <end position="607"/>
    </location>
</feature>
<keyword evidence="5 12" id="KW-1133">Transmembrane helix</keyword>
<evidence type="ECO:0000256" key="9">
    <source>
        <dbReference type="HAMAP-Rule" id="MF_03122"/>
    </source>
</evidence>
<keyword evidence="7 12" id="KW-0472">Membrane</keyword>
<evidence type="ECO:0000259" key="13">
    <source>
        <dbReference type="PROSITE" id="PS50850"/>
    </source>
</evidence>
<dbReference type="InterPro" id="IPR020846">
    <property type="entry name" value="MFS_dom"/>
</dbReference>
<dbReference type="PROSITE" id="PS50850">
    <property type="entry name" value="MFS"/>
    <property type="match status" value="1"/>
</dbReference>
<keyword evidence="8 9" id="KW-0687">Ribonucleoprotein</keyword>
<keyword evidence="6" id="KW-0007">Acetylation</keyword>
<reference evidence="14 15" key="1">
    <citation type="submission" date="2019-07" db="EMBL/GenBank/DDBJ databases">
        <title>Rhodotorula toruloides NBRC10032 genome sequencing.</title>
        <authorList>
            <person name="Shida Y."/>
            <person name="Takaku H."/>
            <person name="Ogasawara W."/>
            <person name="Mori K."/>
        </authorList>
    </citation>
    <scope>NUCLEOTIDE SEQUENCE [LARGE SCALE GENOMIC DNA]</scope>
    <source>
        <strain evidence="14 15">NBRC10032</strain>
    </source>
</reference>
<dbReference type="HAMAP" id="MF_03122">
    <property type="entry name" value="Ribosomal_eS1_euk"/>
    <property type="match status" value="1"/>
</dbReference>
<keyword evidence="4 9" id="KW-0689">Ribosomal protein</keyword>
<dbReference type="GO" id="GO:0006412">
    <property type="term" value="P:translation"/>
    <property type="evidence" value="ECO:0007669"/>
    <property type="project" value="UniProtKB-UniRule"/>
</dbReference>
<dbReference type="Pfam" id="PF01015">
    <property type="entry name" value="Ribosomal_S3Ae"/>
    <property type="match status" value="1"/>
</dbReference>
<dbReference type="AlphaFoldDB" id="A0A511K9V3"/>
<feature type="transmembrane region" description="Helical" evidence="12">
    <location>
        <begin position="743"/>
        <end position="762"/>
    </location>
</feature>
<feature type="transmembrane region" description="Helical" evidence="12">
    <location>
        <begin position="821"/>
        <end position="842"/>
    </location>
</feature>
<protein>
    <recommendedName>
        <fullName evidence="9">Small ribosomal subunit protein eS1</fullName>
    </recommendedName>
</protein>
<dbReference type="PANTHER" id="PTHR23502:SF2">
    <property type="entry name" value="TRANSPORTER, PUTATIVE (AFU_ORTHOLOGUE AFUA_2G08910)-RELATED"/>
    <property type="match status" value="1"/>
</dbReference>
<evidence type="ECO:0000313" key="15">
    <source>
        <dbReference type="Proteomes" id="UP000321518"/>
    </source>
</evidence>
<evidence type="ECO:0000256" key="5">
    <source>
        <dbReference type="ARBA" id="ARBA00022989"/>
    </source>
</evidence>
<evidence type="ECO:0000256" key="8">
    <source>
        <dbReference type="ARBA" id="ARBA00023274"/>
    </source>
</evidence>
<evidence type="ECO:0000256" key="10">
    <source>
        <dbReference type="RuleBase" id="RU000668"/>
    </source>
</evidence>
<dbReference type="Gene3D" id="1.20.1250.20">
    <property type="entry name" value="MFS general substrate transporter like domains"/>
    <property type="match status" value="2"/>
</dbReference>
<dbReference type="Proteomes" id="UP000321518">
    <property type="component" value="Unassembled WGS sequence"/>
</dbReference>
<evidence type="ECO:0000256" key="12">
    <source>
        <dbReference type="SAM" id="Phobius"/>
    </source>
</evidence>
<dbReference type="InterPro" id="IPR027500">
    <property type="entry name" value="Ribosomal_eS1_euk"/>
</dbReference>
<comment type="caution">
    <text evidence="14">The sequence shown here is derived from an EMBL/GenBank/DDBJ whole genome shotgun (WGS) entry which is preliminary data.</text>
</comment>
<dbReference type="InterPro" id="IPR036259">
    <property type="entry name" value="MFS_trans_sf"/>
</dbReference>
<feature type="domain" description="Major facilitator superfamily (MFS) profile" evidence="13">
    <location>
        <begin position="76"/>
        <end position="767"/>
    </location>
</feature>
<gene>
    <name evidence="9" type="primary">RPS1</name>
    <name evidence="14" type="ORF">Rt10032_c02g1148</name>
</gene>
<evidence type="ECO:0000313" key="14">
    <source>
        <dbReference type="EMBL" id="GEM07131.1"/>
    </source>
</evidence>
<feature type="transmembrane region" description="Helical" evidence="12">
    <location>
        <begin position="114"/>
        <end position="135"/>
    </location>
</feature>
<proteinExistence type="inferred from homology"/>
<dbReference type="SUPFAM" id="SSF103473">
    <property type="entry name" value="MFS general substrate transporter"/>
    <property type="match status" value="2"/>
</dbReference>
<dbReference type="OrthoDB" id="5215911at2759"/>
<feature type="transmembrane region" description="Helical" evidence="12">
    <location>
        <begin position="76"/>
        <end position="102"/>
    </location>
</feature>
<feature type="transmembrane region" description="Helical" evidence="12">
    <location>
        <begin position="862"/>
        <end position="884"/>
    </location>
</feature>
<evidence type="ECO:0000256" key="1">
    <source>
        <dbReference type="ARBA" id="ARBA00004141"/>
    </source>
</evidence>
<feature type="transmembrane region" description="Helical" evidence="12">
    <location>
        <begin position="938"/>
        <end position="961"/>
    </location>
</feature>
<dbReference type="Pfam" id="PF07690">
    <property type="entry name" value="MFS_1"/>
    <property type="match status" value="2"/>
</dbReference>
<evidence type="ECO:0000256" key="2">
    <source>
        <dbReference type="ARBA" id="ARBA00004496"/>
    </source>
</evidence>
<dbReference type="SMART" id="SM01397">
    <property type="entry name" value="Ribosomal_S3Ae"/>
    <property type="match status" value="1"/>
</dbReference>
<sequence>MTFEDSSTSGADIEKMSVAPATHLGEDKPTTTLREDVAAYGLEKVFQRHGRIDLTPLPSDDPHDPYNWSSWVKHALLIQVAFHAMMGPFSAAAVIPSFETFVKDFGITITQASYLVSVPILFLGVTPLVAAPISARVGRRPILLGSAILSAAVHVGGAYCHSYGTLMVTRVLQAILLAPPQSLGADMVNEMFFQHEKGQKLGIWTLLTALGPPVAPLVMGPLVWNTGKWQWTFYLLAIINLVQFILYVFLAPETAGFVRPARGVPGMESTLSEPPRQKTPWWKLYFSFKRTSSAPWSRVPYETVHPFVMVLRPTVLLPALAYAITFSYTNVLLTVEIPALLGRKYKLNPQQIGLQYISSIIGASLGEVLAGTGSDWWMLWRTKRANGNREPEMRIPFGLPGFVIGAVGTLVFGIQLQNTAAGRWNVTPLIGVAIALFGLQIVTTVVYSYAIEATTRKHQHLVSPFVGFMRQIYAFTAPFYLTMPFEEWDYTKGAGLLVALIGIVSFARRPSTDMAFPPQHLSAGDIEKAPLPPAHLGEDKPTTTLQEDIAAYGLEKVYARHGRIDLVPLPSDDPHDPYNWSSWIKHLLLVQVAFHAMMGPFSAAAVIPSFETFVKDFGISITQASYLVSVPIIFLGCAPLIFAPISNRIGRRPVLLASALISAAAHFAGAYCHSYGTLMVTRVFQGIFLSPPQSLGANMVNEMFFQHEKGQKLGIWTLLTSLGPPVAPLIMGPLVWNTGKWQWTFYLLAIINLVQFILYIFLAPETAGFVRPNRGTPEADAAALPRQKTPWWKLYFSFKRTSPAPWSQVPLETVRPFTMGLHLTVLLPAIAYSIAFAYTNVLLTVEIPALLGRKYGLNPQQIGLQFVGAVIGAILGEIVAGTGSDWWMIWRTKRADGNREPEMRLPFGLPGFILGAVGILIFGVQLQNTAAGHWNVTPIIGVAIAIFGTQIVTTVCYAYAIESVPKAVQYRVSPFIAFVRQLYASVGKNKRLSKGKKGIKKRVVDPFTRKDWYDLKAPSMFDTRNVGKTLVNRSSGLKNANDSLKGRIFELSLGDLNKDDENTFRKIRLRVDEVQGKNCLTNFHGMDFTSDKLRSLVRKWQTLIEAQLDVKTTDGYLVRLFTIGFTKRRPNQVKKTTYAQSAQIREIRRKMFDIMQREASSCDLKQLVHKLIPEVIGREIEKASQSIYPLQNCYVKIMKQPKYDVGKLMELHSSSTEEEVGQKVVRDFKEPEVLASV</sequence>
<feature type="transmembrane region" description="Helical" evidence="12">
    <location>
        <begin position="619"/>
        <end position="642"/>
    </location>
</feature>
<dbReference type="PROSITE" id="PS01191">
    <property type="entry name" value="RIBOSOMAL_S3AE"/>
    <property type="match status" value="1"/>
</dbReference>
<dbReference type="GO" id="GO:0022857">
    <property type="term" value="F:transmembrane transporter activity"/>
    <property type="evidence" value="ECO:0007669"/>
    <property type="project" value="InterPro"/>
</dbReference>
<evidence type="ECO:0000256" key="7">
    <source>
        <dbReference type="ARBA" id="ARBA00023136"/>
    </source>
</evidence>
<dbReference type="InterPro" id="IPR001593">
    <property type="entry name" value="Ribosomal_eS1"/>
</dbReference>
<feature type="transmembrane region" description="Helical" evidence="12">
    <location>
        <begin position="713"/>
        <end position="731"/>
    </location>
</feature>
<feature type="transmembrane region" description="Helical" evidence="12">
    <location>
        <begin position="315"/>
        <end position="333"/>
    </location>
</feature>
<dbReference type="InterPro" id="IPR018281">
    <property type="entry name" value="Ribosomal_eS1_CS"/>
</dbReference>
<evidence type="ECO:0000256" key="11">
    <source>
        <dbReference type="SAM" id="MobiDB-lite"/>
    </source>
</evidence>
<organism evidence="14 15">
    <name type="scientific">Rhodotorula toruloides</name>
    <name type="common">Yeast</name>
    <name type="synonym">Rhodosporidium toruloides</name>
    <dbReference type="NCBI Taxonomy" id="5286"/>
    <lineage>
        <taxon>Eukaryota</taxon>
        <taxon>Fungi</taxon>
        <taxon>Dikarya</taxon>
        <taxon>Basidiomycota</taxon>
        <taxon>Pucciniomycotina</taxon>
        <taxon>Microbotryomycetes</taxon>
        <taxon>Sporidiobolales</taxon>
        <taxon>Sporidiobolaceae</taxon>
        <taxon>Rhodotorula</taxon>
    </lineage>
</organism>
<dbReference type="EMBL" id="BJWK01000002">
    <property type="protein sequence ID" value="GEM07131.1"/>
    <property type="molecule type" value="Genomic_DNA"/>
</dbReference>
<feature type="region of interest" description="Disordered" evidence="11">
    <location>
        <begin position="1"/>
        <end position="28"/>
    </location>
</feature>
<dbReference type="GO" id="GO:0022627">
    <property type="term" value="C:cytosolic small ribosomal subunit"/>
    <property type="evidence" value="ECO:0007669"/>
    <property type="project" value="UniProtKB-UniRule"/>
</dbReference>
<dbReference type="InterPro" id="IPR011701">
    <property type="entry name" value="MFS"/>
</dbReference>
<feature type="transmembrane region" description="Helical" evidence="12">
    <location>
        <begin position="201"/>
        <end position="219"/>
    </location>
</feature>
<comment type="caution">
    <text evidence="9">Lacks conserved residue(s) required for the propagation of feature annotation.</text>
</comment>
<dbReference type="GO" id="GO:0003735">
    <property type="term" value="F:structural constituent of ribosome"/>
    <property type="evidence" value="ECO:0007669"/>
    <property type="project" value="UniProtKB-UniRule"/>
</dbReference>
<keyword evidence="3 12" id="KW-0812">Transmembrane</keyword>
<feature type="transmembrane region" description="Helical" evidence="12">
    <location>
        <begin position="905"/>
        <end position="926"/>
    </location>
</feature>
<comment type="subunit">
    <text evidence="9">Component of the small ribosomal subunit. Mature ribosomes consist of a small (40S) and a large (60S) subunit. The 40S subunit contains about 33 different proteins and 1 molecule of RNA (18S). The 60S subunit contains about 49 different proteins and 3 molecules of RNA (25S, 5.8S and 5S).</text>
</comment>